<dbReference type="InterPro" id="IPR001684">
    <property type="entry name" value="Ribosomal_bL27"/>
</dbReference>
<evidence type="ECO:0000256" key="5">
    <source>
        <dbReference type="HAMAP-Rule" id="MF_00539"/>
    </source>
</evidence>
<dbReference type="Proteomes" id="UP000019229">
    <property type="component" value="Chromosome"/>
</dbReference>
<dbReference type="PROSITE" id="PS00831">
    <property type="entry name" value="RIBOSOMAL_L27"/>
    <property type="match status" value="1"/>
</dbReference>
<evidence type="ECO:0000313" key="7">
    <source>
        <dbReference type="EMBL" id="AHH45126.1"/>
    </source>
</evidence>
<dbReference type="OrthoDB" id="9803474at2"/>
<evidence type="ECO:0000256" key="6">
    <source>
        <dbReference type="SAM" id="MobiDB-lite"/>
    </source>
</evidence>
<dbReference type="PANTHER" id="PTHR15893">
    <property type="entry name" value="RIBOSOMAL PROTEIN L27"/>
    <property type="match status" value="1"/>
</dbReference>
<sequence>MAKTKAGGSTKNGRDSKGRRLGIKLSDGQFATTGSIIFRQRGTKIFPGKNVARGNDDSLFALIDGFVKFETIRKRKYASVYTERV</sequence>
<evidence type="ECO:0000256" key="4">
    <source>
        <dbReference type="ARBA" id="ARBA00035175"/>
    </source>
</evidence>
<keyword evidence="3 5" id="KW-0687">Ribonucleoprotein</keyword>
<dbReference type="InterPro" id="IPR018261">
    <property type="entry name" value="Ribosomal_bL27_CS"/>
</dbReference>
<dbReference type="HAMAP" id="MF_00539">
    <property type="entry name" value="Ribosomal_bL27"/>
    <property type="match status" value="1"/>
</dbReference>
<dbReference type="eggNOG" id="COG0211">
    <property type="taxonomic scope" value="Bacteria"/>
</dbReference>
<dbReference type="SUPFAM" id="SSF110324">
    <property type="entry name" value="Ribosomal L27 protein-like"/>
    <property type="match status" value="1"/>
</dbReference>
<dbReference type="EMBL" id="CP007154">
    <property type="protein sequence ID" value="AHH45126.1"/>
    <property type="molecule type" value="Genomic_DNA"/>
</dbReference>
<dbReference type="NCBIfam" id="TIGR00062">
    <property type="entry name" value="L27"/>
    <property type="match status" value="1"/>
</dbReference>
<dbReference type="FunFam" id="2.40.50.100:FF:000004">
    <property type="entry name" value="50S ribosomal protein L27"/>
    <property type="match status" value="1"/>
</dbReference>
<dbReference type="PATRIC" id="fig|743966.3.peg.113"/>
<dbReference type="AlphaFoldDB" id="W5USP1"/>
<dbReference type="HOGENOM" id="CLU_095424_4_0_14"/>
<reference evidence="7 8" key="1">
    <citation type="journal article" date="2014" name="Genome Announc.">
        <title>Complete Genome Sequence of Mycoplasma bovoculi Strain M165/69T (ATCC 29104).</title>
        <authorList>
            <person name="Calcutt M.J."/>
            <person name="Foecking M.F."/>
        </authorList>
    </citation>
    <scope>NUCLEOTIDE SEQUENCE [LARGE SCALE GENOMIC DNA]</scope>
    <source>
        <strain evidence="7">M165/69</strain>
    </source>
</reference>
<dbReference type="STRING" id="743966.MYB_00575"/>
<gene>
    <name evidence="5 7" type="primary">rpmA</name>
    <name evidence="7" type="ORF">MYB_00575</name>
</gene>
<evidence type="ECO:0000313" key="8">
    <source>
        <dbReference type="Proteomes" id="UP000019229"/>
    </source>
</evidence>
<dbReference type="Gene3D" id="2.40.50.100">
    <property type="match status" value="1"/>
</dbReference>
<organism evidence="7 8">
    <name type="scientific">Mesomycoplasma bovoculi M165/69</name>
    <dbReference type="NCBI Taxonomy" id="743966"/>
    <lineage>
        <taxon>Bacteria</taxon>
        <taxon>Bacillati</taxon>
        <taxon>Mycoplasmatota</taxon>
        <taxon>Mycoplasmoidales</taxon>
        <taxon>Metamycoplasmataceae</taxon>
        <taxon>Mesomycoplasma</taxon>
    </lineage>
</organism>
<keyword evidence="2 5" id="KW-0689">Ribosomal protein</keyword>
<evidence type="ECO:0000256" key="3">
    <source>
        <dbReference type="ARBA" id="ARBA00023274"/>
    </source>
</evidence>
<protein>
    <recommendedName>
        <fullName evidence="4 5">Large ribosomal subunit protein bL27</fullName>
    </recommendedName>
</protein>
<dbReference type="GO" id="GO:0003735">
    <property type="term" value="F:structural constituent of ribosome"/>
    <property type="evidence" value="ECO:0007669"/>
    <property type="project" value="InterPro"/>
</dbReference>
<dbReference type="RefSeq" id="WP_022934925.1">
    <property type="nucleotide sequence ID" value="NZ_CP007154.1"/>
</dbReference>
<evidence type="ECO:0000256" key="2">
    <source>
        <dbReference type="ARBA" id="ARBA00022980"/>
    </source>
</evidence>
<name>W5USP1_9BACT</name>
<dbReference type="GO" id="GO:0006412">
    <property type="term" value="P:translation"/>
    <property type="evidence" value="ECO:0007669"/>
    <property type="project" value="UniProtKB-UniRule"/>
</dbReference>
<evidence type="ECO:0000256" key="1">
    <source>
        <dbReference type="ARBA" id="ARBA00010797"/>
    </source>
</evidence>
<dbReference type="PANTHER" id="PTHR15893:SF0">
    <property type="entry name" value="LARGE RIBOSOMAL SUBUNIT PROTEIN BL27M"/>
    <property type="match status" value="1"/>
</dbReference>
<keyword evidence="8" id="KW-1185">Reference proteome</keyword>
<dbReference type="PRINTS" id="PR00063">
    <property type="entry name" value="RIBOSOMALL27"/>
</dbReference>
<dbReference type="KEGG" id="mbc:MYB_00575"/>
<proteinExistence type="inferred from homology"/>
<accession>W5USP1</accession>
<comment type="similarity">
    <text evidence="1 5">Belongs to the bacterial ribosomal protein bL27 family.</text>
</comment>
<dbReference type="GO" id="GO:0022625">
    <property type="term" value="C:cytosolic large ribosomal subunit"/>
    <property type="evidence" value="ECO:0007669"/>
    <property type="project" value="TreeGrafter"/>
</dbReference>
<dbReference type="Pfam" id="PF01016">
    <property type="entry name" value="Ribosomal_L27"/>
    <property type="match status" value="1"/>
</dbReference>
<feature type="region of interest" description="Disordered" evidence="6">
    <location>
        <begin position="1"/>
        <end position="23"/>
    </location>
</feature>